<keyword evidence="4" id="KW-1185">Reference proteome</keyword>
<evidence type="ECO:0000313" key="4">
    <source>
        <dbReference type="Proteomes" id="UP001160148"/>
    </source>
</evidence>
<organism evidence="3 4">
    <name type="scientific">Macrosiphum euphorbiae</name>
    <name type="common">potato aphid</name>
    <dbReference type="NCBI Taxonomy" id="13131"/>
    <lineage>
        <taxon>Eukaryota</taxon>
        <taxon>Metazoa</taxon>
        <taxon>Ecdysozoa</taxon>
        <taxon>Arthropoda</taxon>
        <taxon>Hexapoda</taxon>
        <taxon>Insecta</taxon>
        <taxon>Pterygota</taxon>
        <taxon>Neoptera</taxon>
        <taxon>Paraneoptera</taxon>
        <taxon>Hemiptera</taxon>
        <taxon>Sternorrhyncha</taxon>
        <taxon>Aphidomorpha</taxon>
        <taxon>Aphidoidea</taxon>
        <taxon>Aphididae</taxon>
        <taxon>Macrosiphini</taxon>
        <taxon>Macrosiphum</taxon>
    </lineage>
</organism>
<dbReference type="Pfam" id="PF21788">
    <property type="entry name" value="TNP-like_GBD"/>
    <property type="match status" value="1"/>
</dbReference>
<accession>A0AAV0Y4C9</accession>
<sequence>MTPRKQYLYKAVVDLKRTLSISNKRHLTTKQLLRRSEKCIREHNLLFNNLNDSTKIFVQSQMKSQSLKPRGSRFSLDDKSFALAVYKKSAKAYRMMPSVFALPSRKSIMDLLRKIPLEPGINSQIIEHLKLVVSGFKNELDKTCVLLFDEISLAAGIHYSQSEDKIIGIEDLGRNVRRTKFADKALTFIVRGVKRKFKQPIAYYFAASGIKTPDRVVALKEVISAVQSTGLNIVGTICDQAPTNVAAINILMRETVQNYVKKGIEKQSFGFEINGQEIVPLYDAPHLLKGIRNNLVTKDLAFTMNGTKRIAKWKHIIDFYKIDKYRLDVGERMVPKLTDSHIYPEKMRKMKVSVAAQVFSQRVGSIMLLLSE</sequence>
<evidence type="ECO:0008006" key="5">
    <source>
        <dbReference type="Google" id="ProtNLM"/>
    </source>
</evidence>
<protein>
    <recommendedName>
        <fullName evidence="5">Transposase</fullName>
    </recommendedName>
</protein>
<dbReference type="Pfam" id="PF21787">
    <property type="entry name" value="TNP-like_RNaseH_N"/>
    <property type="match status" value="1"/>
</dbReference>
<dbReference type="InterPro" id="IPR048365">
    <property type="entry name" value="TNP-like_RNaseH_N"/>
</dbReference>
<dbReference type="EMBL" id="CARXXK010001350">
    <property type="protein sequence ID" value="CAI6375608.1"/>
    <property type="molecule type" value="Genomic_DNA"/>
</dbReference>
<feature type="domain" description="Transposable element P transposase-like GTP-binding insertion" evidence="2">
    <location>
        <begin position="286"/>
        <end position="367"/>
    </location>
</feature>
<evidence type="ECO:0000313" key="3">
    <source>
        <dbReference type="EMBL" id="CAI6375608.1"/>
    </source>
</evidence>
<name>A0AAV0Y4C9_9HEMI</name>
<dbReference type="Proteomes" id="UP001160148">
    <property type="component" value="Unassembled WGS sequence"/>
</dbReference>
<gene>
    <name evidence="3" type="ORF">MEUPH1_LOCUS29079</name>
</gene>
<dbReference type="InterPro" id="IPR048366">
    <property type="entry name" value="TNP-like_GBD"/>
</dbReference>
<evidence type="ECO:0000259" key="2">
    <source>
        <dbReference type="Pfam" id="PF21788"/>
    </source>
</evidence>
<reference evidence="3 4" key="1">
    <citation type="submission" date="2023-01" db="EMBL/GenBank/DDBJ databases">
        <authorList>
            <person name="Whitehead M."/>
        </authorList>
    </citation>
    <scope>NUCLEOTIDE SEQUENCE [LARGE SCALE GENOMIC DNA]</scope>
</reference>
<evidence type="ECO:0000259" key="1">
    <source>
        <dbReference type="Pfam" id="PF21787"/>
    </source>
</evidence>
<feature type="domain" description="Transposable element P transposase-like RNase H" evidence="1">
    <location>
        <begin position="118"/>
        <end position="251"/>
    </location>
</feature>
<comment type="caution">
    <text evidence="3">The sequence shown here is derived from an EMBL/GenBank/DDBJ whole genome shotgun (WGS) entry which is preliminary data.</text>
</comment>
<dbReference type="AlphaFoldDB" id="A0AAV0Y4C9"/>
<proteinExistence type="predicted"/>